<evidence type="ECO:0000256" key="1">
    <source>
        <dbReference type="SAM" id="MobiDB-lite"/>
    </source>
</evidence>
<name>A0ABU7KZG4_9ACTN</name>
<organism evidence="3 4">
    <name type="scientific">Nocardiopsis tropica</name>
    <dbReference type="NCBI Taxonomy" id="109330"/>
    <lineage>
        <taxon>Bacteria</taxon>
        <taxon>Bacillati</taxon>
        <taxon>Actinomycetota</taxon>
        <taxon>Actinomycetes</taxon>
        <taxon>Streptosporangiales</taxon>
        <taxon>Nocardiopsidaceae</taxon>
        <taxon>Nocardiopsis</taxon>
    </lineage>
</organism>
<sequence length="80" mass="8216">MIGLKQGDSGEKVAYLQELLIAAGHLDKDPGADGQYGSETTEAVRKARAAQGSTKPGTPITGTAGGQVMKEFVEKVAGVK</sequence>
<dbReference type="Proteomes" id="UP001348641">
    <property type="component" value="Unassembled WGS sequence"/>
</dbReference>
<dbReference type="RefSeq" id="WP_330161525.1">
    <property type="nucleotide sequence ID" value="NZ_BAAAJA010000008.1"/>
</dbReference>
<gene>
    <name evidence="3" type="ORF">Q8A49_29790</name>
</gene>
<evidence type="ECO:0000313" key="3">
    <source>
        <dbReference type="EMBL" id="MEE2054698.1"/>
    </source>
</evidence>
<evidence type="ECO:0000313" key="4">
    <source>
        <dbReference type="Proteomes" id="UP001348641"/>
    </source>
</evidence>
<proteinExistence type="predicted"/>
<dbReference type="InterPro" id="IPR036365">
    <property type="entry name" value="PGBD-like_sf"/>
</dbReference>
<dbReference type="EMBL" id="JAUUCC010000124">
    <property type="protein sequence ID" value="MEE2054698.1"/>
    <property type="molecule type" value="Genomic_DNA"/>
</dbReference>
<protein>
    <submittedName>
        <fullName evidence="3">Peptidoglycan-binding domain-containing protein</fullName>
    </submittedName>
</protein>
<evidence type="ECO:0000259" key="2">
    <source>
        <dbReference type="Pfam" id="PF01471"/>
    </source>
</evidence>
<accession>A0ABU7KZG4</accession>
<comment type="caution">
    <text evidence="3">The sequence shown here is derived from an EMBL/GenBank/DDBJ whole genome shotgun (WGS) entry which is preliminary data.</text>
</comment>
<dbReference type="Pfam" id="PF01471">
    <property type="entry name" value="PG_binding_1"/>
    <property type="match status" value="1"/>
</dbReference>
<dbReference type="Gene3D" id="1.10.101.10">
    <property type="entry name" value="PGBD-like superfamily/PGBD"/>
    <property type="match status" value="1"/>
</dbReference>
<dbReference type="InterPro" id="IPR002477">
    <property type="entry name" value="Peptidoglycan-bd-like"/>
</dbReference>
<reference evidence="3 4" key="1">
    <citation type="submission" date="2023-07" db="EMBL/GenBank/DDBJ databases">
        <authorList>
            <person name="Girao M."/>
            <person name="Carvalho M.F."/>
        </authorList>
    </citation>
    <scope>NUCLEOTIDE SEQUENCE [LARGE SCALE GENOMIC DNA]</scope>
    <source>
        <strain evidence="3 4">66/93</strain>
    </source>
</reference>
<feature type="region of interest" description="Disordered" evidence="1">
    <location>
        <begin position="27"/>
        <end position="64"/>
    </location>
</feature>
<dbReference type="SUPFAM" id="SSF47090">
    <property type="entry name" value="PGBD-like"/>
    <property type="match status" value="1"/>
</dbReference>
<dbReference type="InterPro" id="IPR036366">
    <property type="entry name" value="PGBDSf"/>
</dbReference>
<feature type="domain" description="Peptidoglycan binding-like" evidence="2">
    <location>
        <begin position="9"/>
        <end position="52"/>
    </location>
</feature>